<evidence type="ECO:0000256" key="10">
    <source>
        <dbReference type="ARBA" id="ARBA00032322"/>
    </source>
</evidence>
<keyword evidence="17" id="KW-1185">Reference proteome</keyword>
<reference evidence="16" key="4">
    <citation type="submission" date="2025-08" db="UniProtKB">
        <authorList>
            <consortium name="Ensembl"/>
        </authorList>
    </citation>
    <scope>IDENTIFICATION</scope>
</reference>
<dbReference type="GO" id="GO:0051427">
    <property type="term" value="F:hormone receptor binding"/>
    <property type="evidence" value="ECO:0007669"/>
    <property type="project" value="TreeGrafter"/>
</dbReference>
<dbReference type="Proteomes" id="UP000472240">
    <property type="component" value="Chromosome 9"/>
</dbReference>
<dbReference type="GO" id="GO:0019934">
    <property type="term" value="P:cGMP-mediated signaling"/>
    <property type="evidence" value="ECO:0007669"/>
    <property type="project" value="TreeGrafter"/>
</dbReference>
<evidence type="ECO:0000256" key="11">
    <source>
        <dbReference type="ARBA" id="ARBA00032369"/>
    </source>
</evidence>
<accession>A0A671FJW8</accession>
<evidence type="ECO:0000256" key="6">
    <source>
        <dbReference type="ARBA" id="ARBA00022729"/>
    </source>
</evidence>
<evidence type="ECO:0000313" key="16">
    <source>
        <dbReference type="Ensembl" id="ENSRFEP00010025830.1"/>
    </source>
</evidence>
<evidence type="ECO:0000256" key="14">
    <source>
        <dbReference type="SAM" id="MobiDB-lite"/>
    </source>
</evidence>
<evidence type="ECO:0000256" key="2">
    <source>
        <dbReference type="ARBA" id="ARBA00009041"/>
    </source>
</evidence>
<proteinExistence type="inferred from homology"/>
<dbReference type="PRINTS" id="PR00712">
    <property type="entry name" value="BNATPEPTIDE"/>
</dbReference>
<dbReference type="GO" id="GO:0007168">
    <property type="term" value="P:receptor guanylyl cyclase signaling pathway"/>
    <property type="evidence" value="ECO:0007669"/>
    <property type="project" value="TreeGrafter"/>
</dbReference>
<dbReference type="InterPro" id="IPR030480">
    <property type="entry name" value="Natr_peptide_CS"/>
</dbReference>
<feature type="region of interest" description="Disordered" evidence="14">
    <location>
        <begin position="51"/>
        <end position="112"/>
    </location>
</feature>
<sequence length="183" mass="19802">MDPQMALPRALLLLLLLHLSPLGGLSHPVGGPGPTMELHPHPPQKLLDNLQDEVSEQQEEQMAPKLHQQDSGSVEDWEAKQANSTGSLGSSDFQTQQRQQGSKTMPASSCFGRKMDRINTASRLGCNGEAQLAGPCGNRTGSPVAQSSHSNQLSHPSAPTFSFWFPINCLWLQKQRAGSSGWP</sequence>
<keyword evidence="6 15" id="KW-0732">Signal</keyword>
<reference evidence="16 17" key="2">
    <citation type="journal article" date="2018" name="Annu Rev Anim Biosci">
        <title>Bat Biology, Genomes, and the Bat1K Project: To Generate Chromosome-Level Genomes for All Living Bat Species.</title>
        <authorList>
            <person name="Teeling E.C."/>
            <person name="Vernes S.C."/>
            <person name="Davalos L.M."/>
            <person name="Ray D.A."/>
            <person name="Gilbert M.T.P."/>
            <person name="Myers E."/>
        </authorList>
    </citation>
    <scope>NUCLEOTIDE SEQUENCE</scope>
</reference>
<dbReference type="InterPro" id="IPR050787">
    <property type="entry name" value="Natriuretic_peptide"/>
</dbReference>
<evidence type="ECO:0000256" key="9">
    <source>
        <dbReference type="ARBA" id="ARBA00031802"/>
    </source>
</evidence>
<evidence type="ECO:0000256" key="8">
    <source>
        <dbReference type="ARBA" id="ARBA00023157"/>
    </source>
</evidence>
<dbReference type="PANTHER" id="PTHR14066">
    <property type="entry name" value="ATRIAL NATRIURETIC FACTOR PRECURSOR"/>
    <property type="match status" value="1"/>
</dbReference>
<evidence type="ECO:0000256" key="4">
    <source>
        <dbReference type="ARBA" id="ARBA00022525"/>
    </source>
</evidence>
<keyword evidence="7 13" id="KW-0838">Vasoactive</keyword>
<keyword evidence="4" id="KW-0964">Secreted</keyword>
<feature type="compositionally biased region" description="Polar residues" evidence="14">
    <location>
        <begin position="81"/>
        <end position="107"/>
    </location>
</feature>
<dbReference type="InParanoid" id="A0A671FJW8"/>
<evidence type="ECO:0000256" key="5">
    <source>
        <dbReference type="ARBA" id="ARBA00022702"/>
    </source>
</evidence>
<dbReference type="GO" id="GO:0006182">
    <property type="term" value="P:cGMP biosynthetic process"/>
    <property type="evidence" value="ECO:0007669"/>
    <property type="project" value="TreeGrafter"/>
</dbReference>
<comment type="subcellular location">
    <subcellularLocation>
        <location evidence="1 13">Secreted</location>
    </subcellularLocation>
</comment>
<dbReference type="GO" id="GO:0097746">
    <property type="term" value="P:blood vessel diameter maintenance"/>
    <property type="evidence" value="ECO:0007669"/>
    <property type="project" value="UniProtKB-KW"/>
</dbReference>
<dbReference type="PROSITE" id="PS00263">
    <property type="entry name" value="NATRIURETIC_PEPTIDE"/>
    <property type="match status" value="1"/>
</dbReference>
<evidence type="ECO:0000256" key="12">
    <source>
        <dbReference type="ARBA" id="ARBA00045790"/>
    </source>
</evidence>
<dbReference type="GO" id="GO:0005737">
    <property type="term" value="C:cytoplasm"/>
    <property type="evidence" value="ECO:0007669"/>
    <property type="project" value="TreeGrafter"/>
</dbReference>
<dbReference type="InterPro" id="IPR000663">
    <property type="entry name" value="Natr_peptide"/>
</dbReference>
<comment type="similarity">
    <text evidence="2 13">Belongs to the natriuretic peptide family.</text>
</comment>
<dbReference type="GO" id="GO:0003085">
    <property type="term" value="P:negative regulation of systemic arterial blood pressure"/>
    <property type="evidence" value="ECO:0007669"/>
    <property type="project" value="TreeGrafter"/>
</dbReference>
<dbReference type="PANTHER" id="PTHR14066:SF10">
    <property type="entry name" value="NATRIURETIC PEPTIDES B"/>
    <property type="match status" value="1"/>
</dbReference>
<organism evidence="16 17">
    <name type="scientific">Rhinolophus ferrumequinum</name>
    <name type="common">Greater horseshoe bat</name>
    <dbReference type="NCBI Taxonomy" id="59479"/>
    <lineage>
        <taxon>Eukaryota</taxon>
        <taxon>Metazoa</taxon>
        <taxon>Chordata</taxon>
        <taxon>Craniata</taxon>
        <taxon>Vertebrata</taxon>
        <taxon>Euteleostomi</taxon>
        <taxon>Mammalia</taxon>
        <taxon>Eutheria</taxon>
        <taxon>Laurasiatheria</taxon>
        <taxon>Chiroptera</taxon>
        <taxon>Yinpterochiroptera</taxon>
        <taxon>Rhinolophoidea</taxon>
        <taxon>Rhinolophidae</taxon>
        <taxon>Rhinolophinae</taxon>
        <taxon>Rhinolophus</taxon>
    </lineage>
</organism>
<keyword evidence="5" id="KW-0372">Hormone</keyword>
<comment type="function">
    <text evidence="12">Cardiac hormone that plays a key role in mediating cardio-renal homeostasis. May also function as a paracrine antifibrotic factor in the heart. Acts by specifically binding and stimulating NPR1 to produce cGMP, which in turn activates effector proteins that drive various biological responses. Involved in regulating the extracellular fluid volume and maintaining the fluid-electrolyte balance through natriuresis, diuresis, vasorelaxation, and inhibition of renin and aldosterone secretion. Binds the clearance receptor NPR3.</text>
</comment>
<evidence type="ECO:0000256" key="13">
    <source>
        <dbReference type="RuleBase" id="RU003686"/>
    </source>
</evidence>
<evidence type="ECO:0000256" key="1">
    <source>
        <dbReference type="ARBA" id="ARBA00004613"/>
    </source>
</evidence>
<dbReference type="Ensembl" id="ENSRFET00010028070.1">
    <property type="protein sequence ID" value="ENSRFEP00010025830.1"/>
    <property type="gene ID" value="ENSRFEG00010017172.1"/>
</dbReference>
<evidence type="ECO:0000256" key="3">
    <source>
        <dbReference type="ARBA" id="ARBA00020075"/>
    </source>
</evidence>
<protein>
    <recommendedName>
        <fullName evidence="3">Natriuretic peptides B</fullName>
    </recommendedName>
    <alternativeName>
        <fullName evidence="9">Brain natriuretic factor prohormone</fullName>
    </alternativeName>
    <alternativeName>
        <fullName evidence="10">Gamma-brain natriuretic peptide</fullName>
    </alternativeName>
    <alternativeName>
        <fullName evidence="11">Iso-ANP</fullName>
    </alternativeName>
</protein>
<reference evidence="16 17" key="1">
    <citation type="journal article" date="2015" name="Annu Rev Anim Biosci">
        <title>The Genome 10K Project: a way forward.</title>
        <authorList>
            <person name="Koepfli K.P."/>
            <person name="Paten B."/>
            <person name="O'Brien S.J."/>
            <person name="Koepfli K.P."/>
            <person name="Paten B."/>
            <person name="Antunes A."/>
            <person name="Belov K."/>
            <person name="Bustamante C."/>
            <person name="Castoe T.A."/>
            <person name="Clawson H."/>
            <person name="Crawford A.J."/>
            <person name="Diekhans M."/>
            <person name="Distel D."/>
            <person name="Durbin R."/>
            <person name="Earl D."/>
            <person name="Fujita M.K."/>
            <person name="Gamble T."/>
            <person name="Georges A."/>
            <person name="Gemmell N."/>
            <person name="Gilbert M.T."/>
            <person name="Graves J.M."/>
            <person name="Green R.E."/>
            <person name="Hickey G."/>
            <person name="Jarvis E.D."/>
            <person name="Johnson W."/>
            <person name="Komissarov A."/>
            <person name="Korf I."/>
            <person name="Kuhn R."/>
            <person name="Larkin D.M."/>
            <person name="Lewin H."/>
            <person name="Lopez J.V."/>
            <person name="Ma J."/>
            <person name="Marques-Bonet T."/>
            <person name="Miller W."/>
            <person name="Murphy R."/>
            <person name="Pevzner P."/>
            <person name="Shapiro B."/>
            <person name="Steiner C."/>
            <person name="Tamazian G."/>
            <person name="Venkatesh B."/>
            <person name="Wang J."/>
            <person name="Wayne R."/>
            <person name="Wiley E."/>
            <person name="Yang H."/>
            <person name="Zhang G."/>
            <person name="Haussler D."/>
            <person name="Ryder O."/>
            <person name="O'Brien S.J."/>
        </authorList>
    </citation>
    <scope>NUCLEOTIDE SEQUENCE</scope>
</reference>
<dbReference type="GeneTree" id="ENSGT00940000154513"/>
<dbReference type="GO" id="GO:0005615">
    <property type="term" value="C:extracellular space"/>
    <property type="evidence" value="ECO:0007669"/>
    <property type="project" value="TreeGrafter"/>
</dbReference>
<feature type="chain" id="PRO_5025489869" description="Natriuretic peptides B" evidence="15">
    <location>
        <begin position="27"/>
        <end position="183"/>
    </location>
</feature>
<dbReference type="FunCoup" id="A0A671FJW8">
    <property type="interactions" value="50"/>
</dbReference>
<dbReference type="OMA" id="RPTGVWK"/>
<evidence type="ECO:0000313" key="17">
    <source>
        <dbReference type="Proteomes" id="UP000472240"/>
    </source>
</evidence>
<dbReference type="SMART" id="SM00183">
    <property type="entry name" value="NAT_PEP"/>
    <property type="match status" value="1"/>
</dbReference>
<dbReference type="GO" id="GO:0007218">
    <property type="term" value="P:neuropeptide signaling pathway"/>
    <property type="evidence" value="ECO:0007669"/>
    <property type="project" value="TreeGrafter"/>
</dbReference>
<reference evidence="16" key="5">
    <citation type="submission" date="2025-09" db="UniProtKB">
        <authorList>
            <consortium name="Ensembl"/>
        </authorList>
    </citation>
    <scope>IDENTIFICATION</scope>
</reference>
<feature type="signal peptide" evidence="15">
    <location>
        <begin position="1"/>
        <end position="26"/>
    </location>
</feature>
<dbReference type="Pfam" id="PF00212">
    <property type="entry name" value="ANP"/>
    <property type="match status" value="1"/>
</dbReference>
<dbReference type="GO" id="GO:0005179">
    <property type="term" value="F:hormone activity"/>
    <property type="evidence" value="ECO:0007669"/>
    <property type="project" value="UniProtKB-KW"/>
</dbReference>
<dbReference type="AlphaFoldDB" id="A0A671FJW8"/>
<reference evidence="17" key="3">
    <citation type="submission" date="2018-12" db="EMBL/GenBank/DDBJ databases">
        <title>G10K-VGP greater horseshoe bat female genome, primary haplotype.</title>
        <authorList>
            <person name="Teeling E."/>
            <person name="Myers G."/>
            <person name="Vernes S."/>
            <person name="Pippel M."/>
            <person name="Winkler S."/>
            <person name="Fedrigo O."/>
            <person name="Rhie A."/>
            <person name="Koren S."/>
            <person name="Phillippy A."/>
            <person name="Lewin H."/>
            <person name="Damas J."/>
            <person name="Howe K."/>
            <person name="Mountcastle J."/>
            <person name="Jarvis E.D."/>
        </authorList>
    </citation>
    <scope>NUCLEOTIDE SEQUENCE [LARGE SCALE GENOMIC DNA]</scope>
</reference>
<name>A0A671FJW8_RHIFE</name>
<evidence type="ECO:0000256" key="15">
    <source>
        <dbReference type="SAM" id="SignalP"/>
    </source>
</evidence>
<dbReference type="InterPro" id="IPR002408">
    <property type="entry name" value="Natriuretic_peptide_brain"/>
</dbReference>
<evidence type="ECO:0000256" key="7">
    <source>
        <dbReference type="ARBA" id="ARBA00022858"/>
    </source>
</evidence>
<keyword evidence="8" id="KW-1015">Disulfide bond</keyword>